<reference evidence="2" key="1">
    <citation type="submission" date="2020-11" db="EMBL/GenBank/DDBJ databases">
        <authorList>
            <person name="Tran Van P."/>
        </authorList>
    </citation>
    <scope>NUCLEOTIDE SEQUENCE</scope>
</reference>
<accession>A0A7R9KIH8</accession>
<feature type="domain" description="Zinc finger CHCC-type" evidence="1">
    <location>
        <begin position="48"/>
        <end position="82"/>
    </location>
</feature>
<dbReference type="OrthoDB" id="307899at2759"/>
<evidence type="ECO:0000313" key="2">
    <source>
        <dbReference type="EMBL" id="CAD7623884.1"/>
    </source>
</evidence>
<dbReference type="EMBL" id="OC856526">
    <property type="protein sequence ID" value="CAD7623884.1"/>
    <property type="molecule type" value="Genomic_DNA"/>
</dbReference>
<organism evidence="2">
    <name type="scientific">Medioppia subpectinata</name>
    <dbReference type="NCBI Taxonomy" id="1979941"/>
    <lineage>
        <taxon>Eukaryota</taxon>
        <taxon>Metazoa</taxon>
        <taxon>Ecdysozoa</taxon>
        <taxon>Arthropoda</taxon>
        <taxon>Chelicerata</taxon>
        <taxon>Arachnida</taxon>
        <taxon>Acari</taxon>
        <taxon>Acariformes</taxon>
        <taxon>Sarcoptiformes</taxon>
        <taxon>Oribatida</taxon>
        <taxon>Brachypylina</taxon>
        <taxon>Oppioidea</taxon>
        <taxon>Oppiidae</taxon>
        <taxon>Medioppia</taxon>
    </lineage>
</organism>
<dbReference type="AlphaFoldDB" id="A0A7R9KIH8"/>
<keyword evidence="3" id="KW-1185">Reference proteome</keyword>
<dbReference type="Pfam" id="PF10276">
    <property type="entry name" value="zf-CHCC"/>
    <property type="match status" value="1"/>
</dbReference>
<dbReference type="PANTHER" id="PTHR13156">
    <property type="entry name" value="NADH-UBIQUINONE OXIDOREDUCTASE 13 KD-A SUBUNIT"/>
    <property type="match status" value="1"/>
</dbReference>
<dbReference type="PANTHER" id="PTHR13156:SF0">
    <property type="entry name" value="NADH DEHYDROGENASE [UBIQUINONE] IRON-SULFUR PROTEIN 6, MITOCHONDRIAL"/>
    <property type="match status" value="1"/>
</dbReference>
<evidence type="ECO:0000313" key="3">
    <source>
        <dbReference type="Proteomes" id="UP000759131"/>
    </source>
</evidence>
<proteinExistence type="predicted"/>
<dbReference type="Proteomes" id="UP000759131">
    <property type="component" value="Unassembled WGS sequence"/>
</dbReference>
<dbReference type="GO" id="GO:0006120">
    <property type="term" value="P:mitochondrial electron transport, NADH to ubiquinone"/>
    <property type="evidence" value="ECO:0007669"/>
    <property type="project" value="TreeGrafter"/>
</dbReference>
<evidence type="ECO:0000259" key="1">
    <source>
        <dbReference type="Pfam" id="PF10276"/>
    </source>
</evidence>
<name>A0A7R9KIH8_9ACAR</name>
<dbReference type="EMBL" id="CAJPIZ010001951">
    <property type="protein sequence ID" value="CAG2104314.1"/>
    <property type="molecule type" value="Genomic_DNA"/>
</dbReference>
<protein>
    <recommendedName>
        <fullName evidence="1">Zinc finger CHCC-type domain-containing protein</fullName>
    </recommendedName>
</protein>
<dbReference type="InterPro" id="IPR019401">
    <property type="entry name" value="Znf_CHCC"/>
</dbReference>
<dbReference type="GO" id="GO:0005739">
    <property type="term" value="C:mitochondrion"/>
    <property type="evidence" value="ECO:0007669"/>
    <property type="project" value="GOC"/>
</dbReference>
<sequence>MNARKAKTFTADDYRLTRFLGKSKEINPRFAIDLIAETPPIAAKDHWISCDGGGGPLGHPKVFINLDDPGEYGTCGYCGLRFYKEGHQPHH</sequence>
<gene>
    <name evidence="2" type="ORF">OSB1V03_LOCUS4331</name>
</gene>
<dbReference type="Gene3D" id="2.60.260.40">
    <property type="entry name" value="q5lls5 like domains"/>
    <property type="match status" value="1"/>
</dbReference>